<sequence>MRLLKFDDQGELSLTEDLRDGIPPYAILSHTWGDEKDEVDFEDLKHKSIKNKAGYAKIRFCGEQAKKDNLDYFWVDTCCIDKTHNIEYSEAINSMFRWYRNAVKCYVYLADVSIPDGEDPTERTWERAFRNSRWFTRGWTLQELLAPSSVEFFSYEGERLGDKRTLEQLIHKITGIPIAALRGEPLSQFSVDERMRWAANRYTKKREDQAYCLLGIFNVSMPMIYGEHELALVRLRNEVEKSLRNVNLEHGNARWIVPRSSNTLFTGREDVLHYLERTVYDAVQPALFADQRREQCRIVITGLGGQGKSEISLQLAHRVRSSLDGVFWVDVSSLSLAENGFLNIASQLQMPVSTWENGLQGLANLQHPWMLVLDNADDPNIDYQAYFPPGSAGVVVLTSRNAECQQYATAGFVALEDLPIDEATELLLKAAGVTGEQRPLQEDEARMVATMLQSHPLALIQAGAYVTRGHCTLAEYPRVYERHRGRLLSFRPSQARSRYWDVYTTFEASAEMLQTSGTESSQDALELLLLLAVCAPEQLPLSLCEAAWKGARELPADTTDDENSLRLTKWHVSRLPSLLQKNSDAWDSFRLLEAVYTLKALALVSTHVDDGQVSVSMHPLVHAWARDRQDQQRQHESWIAMGSVVALSGSAHDLWRVQARQLQSHLQAATSWDMECMFRANHAAVATILVECGWLLHKMRADKTLFTLLDRLCTHLGLDKSIVDPRWVRLYMLMGRNALNYGKVRDAVRLLEEVVQIRGQTLAENHPDRLASQHELAAAYKANGQVKDAVQLLEEVVRIREQTLEEDHPDRLASQHALAGAYRANGHVKEAVRLLEEVVRIQGQTLTEDNPDRLASQHELAGAYQADGQVQEAVRLLEEHELAGAYQANGQVQEAVRLLEEIVRIRGQTLTEDHPDRLTSLHSLAGVYRANGQTEEAVSLMRHVIKIRTQSLTNECFTQSVGNLMEDDQSDGNLTEISSGPPSLTSDSTVDSIRDGYDQVVEHLVELFCSDGNIGPIYRQAAKKLGLRKFSQNHDQLLKLYFRGLRHEVKNGTELATTRLLRTRHYRNEITSLILTSLELLEDGQGRLTPVILAERKTERNYSLNQFLRSLTIPNSDDNHEKPPGGIDICEDIVSESDGSSTESEDESSGDNQSPLQAIDSFLTGGRAFNQLTINLTSLLRPPHTLEDALQSESEFVVKQSIARIIEGQPSKDQETILGLRKQNLSDTEIARVLLGNALALPREIAEKDQKPTLAENTVTADADMLKHDTTFTNEKKPISQTAVTKSKLDNLTESRVSQVHNEPCLVTWTCSCGMQLCDYYTELVPGSLEQLQQRLRSEHSQTSAPWTILWSGLSTWAASRSPATDANQKVHDKTSSTNPSAQATQARTLSNPSMSRIADASTPFGSQGPSTSGGTLINTRPDQRESMVSYLLLCFPEGLSGVKLCQQQILNTAPQQDLPNRVTNDKQLFHLLRKTYASERRAFMYRFWPKTVIRVSLAYFLVDLSEYVELKHYACHAGGDNCRCIPPPDMIRPSNNAQYDCIPREPRVKPPIGPNYLTHYFQNPHCIKSDKLVCTLNQVPKRVGPCMATSGTERVEGWGIEFEEGWDRGRLRNFIFGLITVGSLIFAILWSALKKDTQSAFGISGFIVGILAIVSGYIASAEPRIVHK</sequence>
<dbReference type="Pfam" id="PF13424">
    <property type="entry name" value="TPR_12"/>
    <property type="match status" value="2"/>
</dbReference>
<dbReference type="EMBL" id="KN847476">
    <property type="protein sequence ID" value="KIX08879.1"/>
    <property type="molecule type" value="Genomic_DNA"/>
</dbReference>
<gene>
    <name evidence="4" type="ORF">Z518_03536</name>
</gene>
<dbReference type="RefSeq" id="XP_013276015.1">
    <property type="nucleotide sequence ID" value="XM_013420561.1"/>
</dbReference>
<evidence type="ECO:0000256" key="1">
    <source>
        <dbReference type="SAM" id="MobiDB-lite"/>
    </source>
</evidence>
<keyword evidence="5" id="KW-1185">Reference proteome</keyword>
<feature type="transmembrane region" description="Helical" evidence="2">
    <location>
        <begin position="1615"/>
        <end position="1634"/>
    </location>
</feature>
<dbReference type="GO" id="GO:0043531">
    <property type="term" value="F:ADP binding"/>
    <property type="evidence" value="ECO:0007669"/>
    <property type="project" value="InterPro"/>
</dbReference>
<feature type="domain" description="Heterokaryon incompatibility" evidence="3">
    <location>
        <begin position="25"/>
        <end position="111"/>
    </location>
</feature>
<dbReference type="PANTHER" id="PTHR10622">
    <property type="entry name" value="HET DOMAIN-CONTAINING PROTEIN"/>
    <property type="match status" value="1"/>
</dbReference>
<dbReference type="SUPFAM" id="SSF48452">
    <property type="entry name" value="TPR-like"/>
    <property type="match status" value="2"/>
</dbReference>
<reference evidence="4 5" key="1">
    <citation type="submission" date="2015-01" db="EMBL/GenBank/DDBJ databases">
        <title>The Genome Sequence of Rhinocladiella mackenzie CBS 650.93.</title>
        <authorList>
            <consortium name="The Broad Institute Genomics Platform"/>
            <person name="Cuomo C."/>
            <person name="de Hoog S."/>
            <person name="Gorbushina A."/>
            <person name="Stielow B."/>
            <person name="Teixiera M."/>
            <person name="Abouelleil A."/>
            <person name="Chapman S.B."/>
            <person name="Priest M."/>
            <person name="Young S.K."/>
            <person name="Wortman J."/>
            <person name="Nusbaum C."/>
            <person name="Birren B."/>
        </authorList>
    </citation>
    <scope>NUCLEOTIDE SEQUENCE [LARGE SCALE GENOMIC DNA]</scope>
    <source>
        <strain evidence="4 5">CBS 650.93</strain>
    </source>
</reference>
<dbReference type="Proteomes" id="UP000053617">
    <property type="component" value="Unassembled WGS sequence"/>
</dbReference>
<name>A0A0D2ISA3_9EURO</name>
<feature type="transmembrane region" description="Helical" evidence="2">
    <location>
        <begin position="1641"/>
        <end position="1660"/>
    </location>
</feature>
<evidence type="ECO:0000259" key="3">
    <source>
        <dbReference type="Pfam" id="PF06985"/>
    </source>
</evidence>
<accession>A0A0D2ISA3</accession>
<feature type="compositionally biased region" description="Polar residues" evidence="1">
    <location>
        <begin position="1376"/>
        <end position="1395"/>
    </location>
</feature>
<feature type="compositionally biased region" description="Polar residues" evidence="1">
    <location>
        <begin position="1404"/>
        <end position="1420"/>
    </location>
</feature>
<dbReference type="InterPro" id="IPR011990">
    <property type="entry name" value="TPR-like_helical_dom_sf"/>
</dbReference>
<organism evidence="4 5">
    <name type="scientific">Rhinocladiella mackenziei CBS 650.93</name>
    <dbReference type="NCBI Taxonomy" id="1442369"/>
    <lineage>
        <taxon>Eukaryota</taxon>
        <taxon>Fungi</taxon>
        <taxon>Dikarya</taxon>
        <taxon>Ascomycota</taxon>
        <taxon>Pezizomycotina</taxon>
        <taxon>Eurotiomycetes</taxon>
        <taxon>Chaetothyriomycetidae</taxon>
        <taxon>Chaetothyriales</taxon>
        <taxon>Herpotrichiellaceae</taxon>
        <taxon>Rhinocladiella</taxon>
    </lineage>
</organism>
<dbReference type="Pfam" id="PF06985">
    <property type="entry name" value="HET"/>
    <property type="match status" value="1"/>
</dbReference>
<dbReference type="GeneID" id="25291607"/>
<dbReference type="STRING" id="1442369.A0A0D2ISA3"/>
<evidence type="ECO:0000256" key="2">
    <source>
        <dbReference type="SAM" id="Phobius"/>
    </source>
</evidence>
<dbReference type="Gene3D" id="1.25.40.10">
    <property type="entry name" value="Tetratricopeptide repeat domain"/>
    <property type="match status" value="2"/>
</dbReference>
<dbReference type="InterPro" id="IPR010730">
    <property type="entry name" value="HET"/>
</dbReference>
<dbReference type="Pfam" id="PF13374">
    <property type="entry name" value="TPR_10"/>
    <property type="match status" value="1"/>
</dbReference>
<feature type="compositionally biased region" description="Polar residues" evidence="1">
    <location>
        <begin position="971"/>
        <end position="988"/>
    </location>
</feature>
<evidence type="ECO:0000313" key="5">
    <source>
        <dbReference type="Proteomes" id="UP000053617"/>
    </source>
</evidence>
<keyword evidence="2" id="KW-0812">Transmembrane</keyword>
<dbReference type="OrthoDB" id="5986190at2759"/>
<dbReference type="InterPro" id="IPR027417">
    <property type="entry name" value="P-loop_NTPase"/>
</dbReference>
<evidence type="ECO:0000313" key="4">
    <source>
        <dbReference type="EMBL" id="KIX08879.1"/>
    </source>
</evidence>
<keyword evidence="2" id="KW-1133">Transmembrane helix</keyword>
<dbReference type="PANTHER" id="PTHR10622:SF11">
    <property type="entry name" value="HET-DOMAIN-CONTAINING PROTEIN"/>
    <property type="match status" value="1"/>
</dbReference>
<dbReference type="SUPFAM" id="SSF52540">
    <property type="entry name" value="P-loop containing nucleoside triphosphate hydrolases"/>
    <property type="match status" value="1"/>
</dbReference>
<dbReference type="VEuPathDB" id="FungiDB:Z518_03536"/>
<protein>
    <recommendedName>
        <fullName evidence="3">Heterokaryon incompatibility domain-containing protein</fullName>
    </recommendedName>
</protein>
<dbReference type="HOGENOM" id="CLU_241866_0_0_1"/>
<feature type="region of interest" description="Disordered" evidence="1">
    <location>
        <begin position="1362"/>
        <end position="1420"/>
    </location>
</feature>
<proteinExistence type="predicted"/>
<feature type="region of interest" description="Disordered" evidence="1">
    <location>
        <begin position="1135"/>
        <end position="1157"/>
    </location>
</feature>
<feature type="region of interest" description="Disordered" evidence="1">
    <location>
        <begin position="964"/>
        <end position="988"/>
    </location>
</feature>
<dbReference type="Gene3D" id="3.40.50.300">
    <property type="entry name" value="P-loop containing nucleotide triphosphate hydrolases"/>
    <property type="match status" value="1"/>
</dbReference>
<keyword evidence="2" id="KW-0472">Membrane</keyword>